<keyword evidence="2" id="KW-1185">Reference proteome</keyword>
<dbReference type="Proteomes" id="UP001164746">
    <property type="component" value="Chromosome 4"/>
</dbReference>
<protein>
    <recommendedName>
        <fullName evidence="3">Secreted protein</fullName>
    </recommendedName>
</protein>
<sequence length="127" mass="13578">MIHIRHAAAPLVAVVTQEVAAGAGTGGETVVTGVAGTVTGAARIVMLPAAPVPDPVHEVPEVYRGTTTRQKHMRGYTSHTLYIASSMSPCRCANITVTSTVHMTFTIISTNRNRKAVERLINDREEK</sequence>
<organism evidence="1 2">
    <name type="scientific">Mya arenaria</name>
    <name type="common">Soft-shell clam</name>
    <dbReference type="NCBI Taxonomy" id="6604"/>
    <lineage>
        <taxon>Eukaryota</taxon>
        <taxon>Metazoa</taxon>
        <taxon>Spiralia</taxon>
        <taxon>Lophotrochozoa</taxon>
        <taxon>Mollusca</taxon>
        <taxon>Bivalvia</taxon>
        <taxon>Autobranchia</taxon>
        <taxon>Heteroconchia</taxon>
        <taxon>Euheterodonta</taxon>
        <taxon>Imparidentia</taxon>
        <taxon>Neoheterodontei</taxon>
        <taxon>Myida</taxon>
        <taxon>Myoidea</taxon>
        <taxon>Myidae</taxon>
        <taxon>Mya</taxon>
    </lineage>
</organism>
<feature type="non-terminal residue" evidence="1">
    <location>
        <position position="1"/>
    </location>
</feature>
<name>A0ABY7DYH4_MYAAR</name>
<reference evidence="1" key="1">
    <citation type="submission" date="2022-11" db="EMBL/GenBank/DDBJ databases">
        <title>Centuries of genome instability and evolution in soft-shell clam transmissible cancer (bioRxiv).</title>
        <authorList>
            <person name="Hart S.F.M."/>
            <person name="Yonemitsu M.A."/>
            <person name="Giersch R.M."/>
            <person name="Beal B.F."/>
            <person name="Arriagada G."/>
            <person name="Davis B.W."/>
            <person name="Ostrander E.A."/>
            <person name="Goff S.P."/>
            <person name="Metzger M.J."/>
        </authorList>
    </citation>
    <scope>NUCLEOTIDE SEQUENCE</scope>
    <source>
        <strain evidence="1">MELC-2E11</strain>
        <tissue evidence="1">Siphon/mantle</tissue>
    </source>
</reference>
<proteinExistence type="predicted"/>
<accession>A0ABY7DYH4</accession>
<evidence type="ECO:0008006" key="3">
    <source>
        <dbReference type="Google" id="ProtNLM"/>
    </source>
</evidence>
<evidence type="ECO:0000313" key="1">
    <source>
        <dbReference type="EMBL" id="WAR02803.1"/>
    </source>
</evidence>
<dbReference type="EMBL" id="CP111015">
    <property type="protein sequence ID" value="WAR02803.1"/>
    <property type="molecule type" value="Genomic_DNA"/>
</dbReference>
<evidence type="ECO:0000313" key="2">
    <source>
        <dbReference type="Proteomes" id="UP001164746"/>
    </source>
</evidence>
<gene>
    <name evidence="1" type="ORF">MAR_009361</name>
</gene>